<dbReference type="AlphaFoldDB" id="A0A8E2AW74"/>
<keyword evidence="3 7" id="KW-0808">Transferase</keyword>
<proteinExistence type="inferred from homology"/>
<gene>
    <name evidence="7" type="ORF">OBBRIDRAFT_819822</name>
</gene>
<dbReference type="InterPro" id="IPR005793">
    <property type="entry name" value="Formyl_trans_C"/>
</dbReference>
<sequence>MCFSPLHTSAHIAIRALARGEGTVSARTSDVFKVLFLGRDEFSCVVLEQLYAASDVWDEISAVTQPDVKTGRRGSQISVSPLKTLAQQLELPVHFIPPQRPAFKTWQPPPPFAEAQYPSPPPNHLLITASFGRILPNSLLELFQLGRRLNVHPSLLPAYRGAAPIQHALMDGLKETGVCVIEMMERKKGIDAGEIWGCSRVPIPEGAMFPALRDTLAREGGNLLVSVLRDMLAGKATSVPQEHDPSASRAPLITADDAEVDFTTMSAEDIVRRHNALSHQKPVTTYLKTQRTLQLHSPSIFTTPLPNSDELLPAPGTAVYHHPASALLIRCANDTILSVPQVKQQDRSLLQAKQWWNGVRPDMRVQADDSSPVQFVNPS</sequence>
<dbReference type="InterPro" id="IPR041711">
    <property type="entry name" value="Met-tRNA-FMT_N"/>
</dbReference>
<organism evidence="7 8">
    <name type="scientific">Obba rivulosa</name>
    <dbReference type="NCBI Taxonomy" id="1052685"/>
    <lineage>
        <taxon>Eukaryota</taxon>
        <taxon>Fungi</taxon>
        <taxon>Dikarya</taxon>
        <taxon>Basidiomycota</taxon>
        <taxon>Agaricomycotina</taxon>
        <taxon>Agaricomycetes</taxon>
        <taxon>Polyporales</taxon>
        <taxon>Gelatoporiaceae</taxon>
        <taxon>Obba</taxon>
    </lineage>
</organism>
<dbReference type="OrthoDB" id="10268103at2759"/>
<comment type="similarity">
    <text evidence="1">Belongs to the Fmt family.</text>
</comment>
<evidence type="ECO:0000259" key="6">
    <source>
        <dbReference type="Pfam" id="PF02911"/>
    </source>
</evidence>
<dbReference type="Proteomes" id="UP000250043">
    <property type="component" value="Unassembled WGS sequence"/>
</dbReference>
<evidence type="ECO:0000256" key="3">
    <source>
        <dbReference type="ARBA" id="ARBA00022679"/>
    </source>
</evidence>
<protein>
    <recommendedName>
        <fullName evidence="2">methionyl-tRNA formyltransferase</fullName>
        <ecNumber evidence="2">2.1.2.9</ecNumber>
    </recommendedName>
</protein>
<dbReference type="SUPFAM" id="SSF50486">
    <property type="entry name" value="FMT C-terminal domain-like"/>
    <property type="match status" value="1"/>
</dbReference>
<dbReference type="Gene3D" id="3.40.50.12230">
    <property type="match status" value="1"/>
</dbReference>
<feature type="domain" description="Formyl transferase N-terminal" evidence="5">
    <location>
        <begin position="124"/>
        <end position="228"/>
    </location>
</feature>
<dbReference type="InterPro" id="IPR002376">
    <property type="entry name" value="Formyl_transf_N"/>
</dbReference>
<evidence type="ECO:0000313" key="7">
    <source>
        <dbReference type="EMBL" id="OCH89234.1"/>
    </source>
</evidence>
<dbReference type="EMBL" id="KV722432">
    <property type="protein sequence ID" value="OCH89234.1"/>
    <property type="molecule type" value="Genomic_DNA"/>
</dbReference>
<dbReference type="InterPro" id="IPR036477">
    <property type="entry name" value="Formyl_transf_N_sf"/>
</dbReference>
<feature type="domain" description="Formyl transferase C-terminal" evidence="6">
    <location>
        <begin position="253"/>
        <end position="359"/>
    </location>
</feature>
<dbReference type="GO" id="GO:0004479">
    <property type="term" value="F:methionyl-tRNA formyltransferase activity"/>
    <property type="evidence" value="ECO:0007669"/>
    <property type="project" value="UniProtKB-EC"/>
</dbReference>
<keyword evidence="8" id="KW-1185">Reference proteome</keyword>
<reference evidence="7 8" key="1">
    <citation type="submission" date="2016-07" db="EMBL/GenBank/DDBJ databases">
        <title>Draft genome of the white-rot fungus Obba rivulosa 3A-2.</title>
        <authorList>
            <consortium name="DOE Joint Genome Institute"/>
            <person name="Miettinen O."/>
            <person name="Riley R."/>
            <person name="Acob R."/>
            <person name="Barry K."/>
            <person name="Cullen D."/>
            <person name="De Vries R."/>
            <person name="Hainaut M."/>
            <person name="Hatakka A."/>
            <person name="Henrissat B."/>
            <person name="Hilden K."/>
            <person name="Kuo R."/>
            <person name="Labutti K."/>
            <person name="Lipzen A."/>
            <person name="Makela M.R."/>
            <person name="Sandor L."/>
            <person name="Spatafora J.W."/>
            <person name="Grigoriev I.V."/>
            <person name="Hibbett D.S."/>
        </authorList>
    </citation>
    <scope>NUCLEOTIDE SEQUENCE [LARGE SCALE GENOMIC DNA]</scope>
    <source>
        <strain evidence="7 8">3A-2</strain>
    </source>
</reference>
<dbReference type="SUPFAM" id="SSF53328">
    <property type="entry name" value="Formyltransferase"/>
    <property type="match status" value="1"/>
</dbReference>
<keyword evidence="4" id="KW-0648">Protein biosynthesis</keyword>
<dbReference type="CDD" id="cd08646">
    <property type="entry name" value="FMT_core_Met-tRNA-FMT_N"/>
    <property type="match status" value="1"/>
</dbReference>
<dbReference type="Pfam" id="PF02911">
    <property type="entry name" value="Formyl_trans_C"/>
    <property type="match status" value="1"/>
</dbReference>
<name>A0A8E2AW74_9APHY</name>
<dbReference type="InterPro" id="IPR011034">
    <property type="entry name" value="Formyl_transferase-like_C_sf"/>
</dbReference>
<dbReference type="Pfam" id="PF00551">
    <property type="entry name" value="Formyl_trans_N"/>
    <property type="match status" value="1"/>
</dbReference>
<evidence type="ECO:0000256" key="2">
    <source>
        <dbReference type="ARBA" id="ARBA00012261"/>
    </source>
</evidence>
<dbReference type="PANTHER" id="PTHR11138">
    <property type="entry name" value="METHIONYL-TRNA FORMYLTRANSFERASE"/>
    <property type="match status" value="1"/>
</dbReference>
<dbReference type="EC" id="2.1.2.9" evidence="2"/>
<evidence type="ECO:0000313" key="8">
    <source>
        <dbReference type="Proteomes" id="UP000250043"/>
    </source>
</evidence>
<evidence type="ECO:0000259" key="5">
    <source>
        <dbReference type="Pfam" id="PF00551"/>
    </source>
</evidence>
<evidence type="ECO:0000256" key="4">
    <source>
        <dbReference type="ARBA" id="ARBA00022917"/>
    </source>
</evidence>
<dbReference type="PANTHER" id="PTHR11138:SF5">
    <property type="entry name" value="METHIONYL-TRNA FORMYLTRANSFERASE, MITOCHONDRIAL"/>
    <property type="match status" value="1"/>
</dbReference>
<evidence type="ECO:0000256" key="1">
    <source>
        <dbReference type="ARBA" id="ARBA00010699"/>
    </source>
</evidence>
<dbReference type="GO" id="GO:0005739">
    <property type="term" value="C:mitochondrion"/>
    <property type="evidence" value="ECO:0007669"/>
    <property type="project" value="TreeGrafter"/>
</dbReference>
<accession>A0A8E2AW74</accession>